<evidence type="ECO:0000313" key="5">
    <source>
        <dbReference type="Proteomes" id="UP000018851"/>
    </source>
</evidence>
<dbReference type="KEGG" id="ssan:NX02_25255"/>
<proteinExistence type="predicted"/>
<dbReference type="Gene3D" id="1.20.1440.100">
    <property type="entry name" value="SG protein - dephosphorylation function"/>
    <property type="match status" value="1"/>
</dbReference>
<dbReference type="NCBIfam" id="TIGR01488">
    <property type="entry name" value="HAD-SF-IB"/>
    <property type="match status" value="1"/>
</dbReference>
<dbReference type="HOGENOM" id="CLU_052657_2_3_5"/>
<accession>W0AK30</accession>
<keyword evidence="1" id="KW-0479">Metal-binding</keyword>
<dbReference type="Proteomes" id="UP000018851">
    <property type="component" value="Chromosome"/>
</dbReference>
<reference evidence="4 5" key="1">
    <citation type="submission" date="2013-07" db="EMBL/GenBank/DDBJ databases">
        <title>Completed genome of Sphingomonas sanxanigenens NX02.</title>
        <authorList>
            <person name="Ma T."/>
            <person name="Huang H."/>
            <person name="Wu M."/>
            <person name="Li X."/>
            <person name="Li G."/>
        </authorList>
    </citation>
    <scope>NUCLEOTIDE SEQUENCE [LARGE SCALE GENOMIC DNA]</scope>
    <source>
        <strain evidence="4 5">NX02</strain>
    </source>
</reference>
<dbReference type="eggNOG" id="COG0560">
    <property type="taxonomic scope" value="Bacteria"/>
</dbReference>
<keyword evidence="5" id="KW-1185">Reference proteome</keyword>
<keyword evidence="2" id="KW-0378">Hydrolase</keyword>
<dbReference type="PANTHER" id="PTHR43344:SF13">
    <property type="entry name" value="PHOSPHATASE RV3661-RELATED"/>
    <property type="match status" value="1"/>
</dbReference>
<dbReference type="GO" id="GO:0046872">
    <property type="term" value="F:metal ion binding"/>
    <property type="evidence" value="ECO:0007669"/>
    <property type="project" value="UniProtKB-KW"/>
</dbReference>
<gene>
    <name evidence="4" type="ORF">NX02_25255</name>
</gene>
<keyword evidence="3" id="KW-0460">Magnesium</keyword>
<sequence>MARRMQRLAIYDMDKTITRKPTWQPFLNHAVARSAPWRFLLYPLLLAPLAAYAAKRIDRGRLKEMSQRLLLGPHISAARVAPLVEGFAQRTVAANIHPGALAQIAADRAGGRRLVLATASYRLYAEPIARELGFDDVIATGTLAGLDARVHARIDGENCYGPAKLRMIEAWMEAERIARTDCHVRFYSDHASDAPVLEWADEPFAVNAHARLRRLAKTRGWPVLAWG</sequence>
<dbReference type="InterPro" id="IPR036412">
    <property type="entry name" value="HAD-like_sf"/>
</dbReference>
<dbReference type="NCBIfam" id="TIGR01490">
    <property type="entry name" value="HAD-SF-IB-hyp1"/>
    <property type="match status" value="1"/>
</dbReference>
<evidence type="ECO:0000256" key="1">
    <source>
        <dbReference type="ARBA" id="ARBA00022723"/>
    </source>
</evidence>
<evidence type="ECO:0000256" key="3">
    <source>
        <dbReference type="ARBA" id="ARBA00022842"/>
    </source>
</evidence>
<name>W0AK30_9SPHN</name>
<dbReference type="Pfam" id="PF12710">
    <property type="entry name" value="HAD"/>
    <property type="match status" value="1"/>
</dbReference>
<dbReference type="InterPro" id="IPR006385">
    <property type="entry name" value="HAD_hydro_SerB1"/>
</dbReference>
<dbReference type="AlphaFoldDB" id="W0AK30"/>
<dbReference type="EMBL" id="CP006644">
    <property type="protein sequence ID" value="AHE56658.1"/>
    <property type="molecule type" value="Genomic_DNA"/>
</dbReference>
<dbReference type="Gene3D" id="3.40.50.1000">
    <property type="entry name" value="HAD superfamily/HAD-like"/>
    <property type="match status" value="1"/>
</dbReference>
<dbReference type="SUPFAM" id="SSF56784">
    <property type="entry name" value="HAD-like"/>
    <property type="match status" value="1"/>
</dbReference>
<dbReference type="GO" id="GO:0016787">
    <property type="term" value="F:hydrolase activity"/>
    <property type="evidence" value="ECO:0007669"/>
    <property type="project" value="UniProtKB-KW"/>
</dbReference>
<dbReference type="PANTHER" id="PTHR43344">
    <property type="entry name" value="PHOSPHOSERINE PHOSPHATASE"/>
    <property type="match status" value="1"/>
</dbReference>
<dbReference type="InterPro" id="IPR023214">
    <property type="entry name" value="HAD_sf"/>
</dbReference>
<dbReference type="PATRIC" id="fig|1123269.5.peg.4952"/>
<evidence type="ECO:0000256" key="2">
    <source>
        <dbReference type="ARBA" id="ARBA00022801"/>
    </source>
</evidence>
<protein>
    <recommendedName>
        <fullName evidence="6">Haloacid dehalogenase</fullName>
    </recommendedName>
</protein>
<dbReference type="InterPro" id="IPR050582">
    <property type="entry name" value="HAD-like_SerB"/>
</dbReference>
<evidence type="ECO:0008006" key="6">
    <source>
        <dbReference type="Google" id="ProtNLM"/>
    </source>
</evidence>
<dbReference type="STRING" id="1123269.NX02_25255"/>
<evidence type="ECO:0000313" key="4">
    <source>
        <dbReference type="EMBL" id="AHE56658.1"/>
    </source>
</evidence>
<organism evidence="4 5">
    <name type="scientific">Sphingomonas sanxanigenens DSM 19645 = NX02</name>
    <dbReference type="NCBI Taxonomy" id="1123269"/>
    <lineage>
        <taxon>Bacteria</taxon>
        <taxon>Pseudomonadati</taxon>
        <taxon>Pseudomonadota</taxon>
        <taxon>Alphaproteobacteria</taxon>
        <taxon>Sphingomonadales</taxon>
        <taxon>Sphingomonadaceae</taxon>
        <taxon>Sphingomonas</taxon>
    </lineage>
</organism>